<keyword evidence="2" id="KW-1185">Reference proteome</keyword>
<protein>
    <submittedName>
        <fullName evidence="1">Uncharacterized protein</fullName>
    </submittedName>
</protein>
<dbReference type="EMBL" id="VCGU01000003">
    <property type="protein sequence ID" value="TRY78255.1"/>
    <property type="molecule type" value="Genomic_DNA"/>
</dbReference>
<organism evidence="1 2">
    <name type="scientific">Tigriopus californicus</name>
    <name type="common">Marine copepod</name>
    <dbReference type="NCBI Taxonomy" id="6832"/>
    <lineage>
        <taxon>Eukaryota</taxon>
        <taxon>Metazoa</taxon>
        <taxon>Ecdysozoa</taxon>
        <taxon>Arthropoda</taxon>
        <taxon>Crustacea</taxon>
        <taxon>Multicrustacea</taxon>
        <taxon>Hexanauplia</taxon>
        <taxon>Copepoda</taxon>
        <taxon>Harpacticoida</taxon>
        <taxon>Harpacticidae</taxon>
        <taxon>Tigriopus</taxon>
    </lineage>
</organism>
<evidence type="ECO:0000313" key="1">
    <source>
        <dbReference type="EMBL" id="TRY78255.1"/>
    </source>
</evidence>
<dbReference type="Proteomes" id="UP000318571">
    <property type="component" value="Chromosome 11"/>
</dbReference>
<evidence type="ECO:0000313" key="2">
    <source>
        <dbReference type="Proteomes" id="UP000318571"/>
    </source>
</evidence>
<sequence length="141" mass="15382">MVGPQGMLGGTFIRNILSPDLTSDYSDKILMIFTSPSILLSSMALESKRERKRDPSTPSATAPCLHRSPCSPCSPCLPQLHLDGNGSLMIMGEKAEAIGIAFSTLHYDTYRESVFYDNGFAKSIRSAFSHGFACSYCLLAY</sequence>
<reference evidence="1 2" key="1">
    <citation type="journal article" date="2018" name="Nat. Ecol. Evol.">
        <title>Genomic signatures of mitonuclear coevolution across populations of Tigriopus californicus.</title>
        <authorList>
            <person name="Barreto F.S."/>
            <person name="Watson E.T."/>
            <person name="Lima T.G."/>
            <person name="Willett C.S."/>
            <person name="Edmands S."/>
            <person name="Li W."/>
            <person name="Burton R.S."/>
        </authorList>
    </citation>
    <scope>NUCLEOTIDE SEQUENCE [LARGE SCALE GENOMIC DNA]</scope>
    <source>
        <strain evidence="1 2">San Diego</strain>
    </source>
</reference>
<gene>
    <name evidence="1" type="ORF">TCAL_15370</name>
</gene>
<comment type="caution">
    <text evidence="1">The sequence shown here is derived from an EMBL/GenBank/DDBJ whole genome shotgun (WGS) entry which is preliminary data.</text>
</comment>
<dbReference type="AlphaFoldDB" id="A0A553PKP2"/>
<accession>A0A553PKP2</accession>
<proteinExistence type="predicted"/>
<name>A0A553PKP2_TIGCA</name>